<keyword evidence="3" id="KW-1185">Reference proteome</keyword>
<feature type="transmembrane region" description="Helical" evidence="1">
    <location>
        <begin position="7"/>
        <end position="25"/>
    </location>
</feature>
<sequence>MIKLYPVLVLIVCGTTGYFHIFGLFTGNTDMYDLIVISEAEIIFTWTLWSSCDIDSSSPDQNCHGIQTRQNATNDTTTGVITPINDKDLDTRQCLLTNDIIDGDYTDWSEWDDCSQICLKKNTQKTNIVLKNDKHYMLHLDEYGYEEHGNDIPEECRISRTKFIHWARDVKRIPIVSTDLATTSFDEIIENEGELDAEDAVQSINVNKPNTANGSVGRNVHVSPVTEIKKDNGSVGLNSPLDQSVIEPTVQTAERMIIRLGSMNEPDMQGNTNPMVMSEDEPAIELAIRPLMQEEHKVHIQNLVEPAKERKTRDLDTEHVTALEEQFKRNLILYTVLIGHMPEKTGIRPARNSWACRCGGSWW</sequence>
<reference evidence="2" key="1">
    <citation type="submission" date="2021-03" db="EMBL/GenBank/DDBJ databases">
        <authorList>
            <person name="Bekaert M."/>
        </authorList>
    </citation>
    <scope>NUCLEOTIDE SEQUENCE</scope>
</reference>
<organism evidence="2 3">
    <name type="scientific">Mytilus edulis</name>
    <name type="common">Blue mussel</name>
    <dbReference type="NCBI Taxonomy" id="6550"/>
    <lineage>
        <taxon>Eukaryota</taxon>
        <taxon>Metazoa</taxon>
        <taxon>Spiralia</taxon>
        <taxon>Lophotrochozoa</taxon>
        <taxon>Mollusca</taxon>
        <taxon>Bivalvia</taxon>
        <taxon>Autobranchia</taxon>
        <taxon>Pteriomorphia</taxon>
        <taxon>Mytilida</taxon>
        <taxon>Mytiloidea</taxon>
        <taxon>Mytilidae</taxon>
        <taxon>Mytilinae</taxon>
        <taxon>Mytilus</taxon>
    </lineage>
</organism>
<name>A0A8S3US83_MYTED</name>
<dbReference type="AlphaFoldDB" id="A0A8S3US83"/>
<dbReference type="Proteomes" id="UP000683360">
    <property type="component" value="Unassembled WGS sequence"/>
</dbReference>
<evidence type="ECO:0000256" key="1">
    <source>
        <dbReference type="SAM" id="Phobius"/>
    </source>
</evidence>
<keyword evidence="1" id="KW-0812">Transmembrane</keyword>
<evidence type="ECO:0000313" key="3">
    <source>
        <dbReference type="Proteomes" id="UP000683360"/>
    </source>
</evidence>
<gene>
    <name evidence="2" type="ORF">MEDL_60235</name>
</gene>
<dbReference type="OrthoDB" id="446173at2759"/>
<accession>A0A8S3US83</accession>
<evidence type="ECO:0000313" key="2">
    <source>
        <dbReference type="EMBL" id="CAG2248383.1"/>
    </source>
</evidence>
<keyword evidence="1" id="KW-0472">Membrane</keyword>
<proteinExistence type="predicted"/>
<comment type="caution">
    <text evidence="2">The sequence shown here is derived from an EMBL/GenBank/DDBJ whole genome shotgun (WGS) entry which is preliminary data.</text>
</comment>
<dbReference type="EMBL" id="CAJPWZ010002935">
    <property type="protein sequence ID" value="CAG2248383.1"/>
    <property type="molecule type" value="Genomic_DNA"/>
</dbReference>
<protein>
    <submittedName>
        <fullName evidence="2">Uncharacterized protein</fullName>
    </submittedName>
</protein>
<keyword evidence="1" id="KW-1133">Transmembrane helix</keyword>